<proteinExistence type="predicted"/>
<feature type="region of interest" description="Disordered" evidence="1">
    <location>
        <begin position="384"/>
        <end position="415"/>
    </location>
</feature>
<name>A0A1X7RHP0_ZYMT9</name>
<dbReference type="Proteomes" id="UP000215127">
    <property type="component" value="Chromosome 1"/>
</dbReference>
<dbReference type="AlphaFoldDB" id="A0A1X7RHP0"/>
<protein>
    <submittedName>
        <fullName evidence="2">Uncharacterized protein</fullName>
    </submittedName>
</protein>
<reference evidence="2 3" key="1">
    <citation type="submission" date="2016-06" db="EMBL/GenBank/DDBJ databases">
        <authorList>
            <person name="Kjaerup R.B."/>
            <person name="Dalgaard T.S."/>
            <person name="Juul-Madsen H.R."/>
        </authorList>
    </citation>
    <scope>NUCLEOTIDE SEQUENCE [LARGE SCALE GENOMIC DNA]</scope>
</reference>
<evidence type="ECO:0000313" key="2">
    <source>
        <dbReference type="EMBL" id="SMQ46740.1"/>
    </source>
</evidence>
<evidence type="ECO:0000313" key="3">
    <source>
        <dbReference type="Proteomes" id="UP000215127"/>
    </source>
</evidence>
<gene>
    <name evidence="2" type="ORF">ZT3D7_G1886</name>
</gene>
<organism evidence="2 3">
    <name type="scientific">Zymoseptoria tritici (strain ST99CH_3D7)</name>
    <dbReference type="NCBI Taxonomy" id="1276538"/>
    <lineage>
        <taxon>Eukaryota</taxon>
        <taxon>Fungi</taxon>
        <taxon>Dikarya</taxon>
        <taxon>Ascomycota</taxon>
        <taxon>Pezizomycotina</taxon>
        <taxon>Dothideomycetes</taxon>
        <taxon>Dothideomycetidae</taxon>
        <taxon>Mycosphaerellales</taxon>
        <taxon>Mycosphaerellaceae</taxon>
        <taxon>Zymoseptoria</taxon>
    </lineage>
</organism>
<sequence>MARRTTGITAIDARTEKELHAQIRINRASMESQYRLVNVPTQFRVKYPRAASQQDPKRLIQPHFIDGEIPSLLMAIRLYVELVDHALPLFHTLLLREPKILPRIEFLNSRRWEYPEPHLKLNREEKYHAWTCLATIGNGLDWIVGEVGRDGLTQADTGSTTINHRRPLLVHGLPGYGSVITAAPEIVRHIKDSAKRGDIGAQKWHSFELAATWLHELAHAVVNAVLPYTEQQEVFLGLGATTTEVGFEVEGRVFSGIFAQSEHSMLPGDVVLKEWPNLETIRNYQSEYGFEIRGSAAELRDWKVWWKVDRSFWERMFEDSFWKKRCAVGTLWPEKIFGILKVTAEEKLTDRQRKEMESELRRQECTLGRRGLVLRDVLAHEMEEFEETDSDESDEADSEEMCCEESDVDGDVDVDVDVDVDGDEMVDVDRMDETE</sequence>
<accession>A0A1X7RHP0</accession>
<evidence type="ECO:0000256" key="1">
    <source>
        <dbReference type="SAM" id="MobiDB-lite"/>
    </source>
</evidence>
<keyword evidence="3" id="KW-1185">Reference proteome</keyword>
<dbReference type="EMBL" id="LT853692">
    <property type="protein sequence ID" value="SMQ46740.1"/>
    <property type="molecule type" value="Genomic_DNA"/>
</dbReference>
<dbReference type="STRING" id="1276538.A0A1X7RHP0"/>